<proteinExistence type="predicted"/>
<name>A0A1X9SK89_9VIRU</name>
<protein>
    <submittedName>
        <fullName evidence="1">Uncharacterized protein</fullName>
    </submittedName>
</protein>
<evidence type="ECO:0000313" key="1">
    <source>
        <dbReference type="EMBL" id="ARQ96640.1"/>
    </source>
</evidence>
<reference evidence="1 2" key="1">
    <citation type="journal article" date="2017" name="Viruses">
        <title>Differentiation and structure in Sulfolobus islandicus rod-shaped virus populations.</title>
        <authorList>
            <person name="Bautista M.A."/>
            <person name="Black J.A."/>
            <person name="Youngblut N.D."/>
            <person name="Whitaker R.J."/>
        </authorList>
    </citation>
    <scope>NUCLEOTIDE SEQUENCE [LARGE SCALE GENOMIC DNA]</scope>
</reference>
<dbReference type="EMBL" id="KY744233">
    <property type="protein sequence ID" value="ARQ96640.1"/>
    <property type="molecule type" value="Genomic_DNA"/>
</dbReference>
<sequence>MNDFVKYECRKYTIQIFEWLKSRYSDSVYDFLVLEDENLVTIKIIMNTTKEFYEKRGIGILRYIIKTFKYPQYIKINWRYNRNIFNINVFCGEVNKSINLSENEK</sequence>
<keyword evidence="2" id="KW-1185">Reference proteome</keyword>
<organism evidence="1 2">
    <name type="scientific">Sulfolobus islandicus rod-shaped virus 5</name>
    <dbReference type="NCBI Taxonomy" id="1983548"/>
    <lineage>
        <taxon>Viruses</taxon>
        <taxon>Adnaviria</taxon>
        <taxon>Zilligvirae</taxon>
        <taxon>Taleaviricota</taxon>
        <taxon>Tokiviricetes</taxon>
        <taxon>Ligamenvirales</taxon>
        <taxon>Rudiviridae</taxon>
        <taxon>Usarudivirus</taxon>
        <taxon>Usarudivirus nymphense</taxon>
        <taxon>Usarudivirus SIRV5</taxon>
    </lineage>
</organism>
<evidence type="ECO:0000313" key="2">
    <source>
        <dbReference type="Proteomes" id="UP000203002"/>
    </source>
</evidence>
<dbReference type="Proteomes" id="UP000203002">
    <property type="component" value="Segment"/>
</dbReference>
<accession>A0A1X9SK89</accession>
<dbReference type="OrthoDB" id="18001at10239"/>
<dbReference type="KEGG" id="vg:32877866"/>
<dbReference type="RefSeq" id="YP_009362628.1">
    <property type="nucleotide sequence ID" value="NC_034621.1"/>
</dbReference>
<dbReference type="GeneID" id="32877866"/>